<evidence type="ECO:0000313" key="2">
    <source>
        <dbReference type="EMBL" id="KIK41020.1"/>
    </source>
</evidence>
<organism evidence="2 3">
    <name type="scientific">Suillus luteus UH-Slu-Lm8-n1</name>
    <dbReference type="NCBI Taxonomy" id="930992"/>
    <lineage>
        <taxon>Eukaryota</taxon>
        <taxon>Fungi</taxon>
        <taxon>Dikarya</taxon>
        <taxon>Basidiomycota</taxon>
        <taxon>Agaricomycotina</taxon>
        <taxon>Agaricomycetes</taxon>
        <taxon>Agaricomycetidae</taxon>
        <taxon>Boletales</taxon>
        <taxon>Suillineae</taxon>
        <taxon>Suillaceae</taxon>
        <taxon>Suillus</taxon>
    </lineage>
</organism>
<feature type="region of interest" description="Disordered" evidence="1">
    <location>
        <begin position="467"/>
        <end position="487"/>
    </location>
</feature>
<gene>
    <name evidence="2" type="ORF">CY34DRAFT_236426</name>
</gene>
<dbReference type="Proteomes" id="UP000054485">
    <property type="component" value="Unassembled WGS sequence"/>
</dbReference>
<name>A0A0C9ZT56_9AGAM</name>
<dbReference type="OrthoDB" id="3266602at2759"/>
<evidence type="ECO:0000313" key="3">
    <source>
        <dbReference type="Proteomes" id="UP000054485"/>
    </source>
</evidence>
<feature type="compositionally biased region" description="Pro residues" evidence="1">
    <location>
        <begin position="40"/>
        <end position="52"/>
    </location>
</feature>
<feature type="compositionally biased region" description="Basic and acidic residues" evidence="1">
    <location>
        <begin position="619"/>
        <end position="628"/>
    </location>
</feature>
<dbReference type="AlphaFoldDB" id="A0A0C9ZT56"/>
<dbReference type="EMBL" id="KN835282">
    <property type="protein sequence ID" value="KIK41020.1"/>
    <property type="molecule type" value="Genomic_DNA"/>
</dbReference>
<dbReference type="InParanoid" id="A0A0C9ZT56"/>
<feature type="region of interest" description="Disordered" evidence="1">
    <location>
        <begin position="189"/>
        <end position="208"/>
    </location>
</feature>
<feature type="region of interest" description="Disordered" evidence="1">
    <location>
        <begin position="370"/>
        <end position="391"/>
    </location>
</feature>
<evidence type="ECO:0000256" key="1">
    <source>
        <dbReference type="SAM" id="MobiDB-lite"/>
    </source>
</evidence>
<reference evidence="2 3" key="1">
    <citation type="submission" date="2014-04" db="EMBL/GenBank/DDBJ databases">
        <authorList>
            <consortium name="DOE Joint Genome Institute"/>
            <person name="Kuo A."/>
            <person name="Ruytinx J."/>
            <person name="Rineau F."/>
            <person name="Colpaert J."/>
            <person name="Kohler A."/>
            <person name="Nagy L.G."/>
            <person name="Floudas D."/>
            <person name="Copeland A."/>
            <person name="Barry K.W."/>
            <person name="Cichocki N."/>
            <person name="Veneault-Fourrey C."/>
            <person name="LaButti K."/>
            <person name="Lindquist E.A."/>
            <person name="Lipzen A."/>
            <person name="Lundell T."/>
            <person name="Morin E."/>
            <person name="Murat C."/>
            <person name="Sun H."/>
            <person name="Tunlid A."/>
            <person name="Henrissat B."/>
            <person name="Grigoriev I.V."/>
            <person name="Hibbett D.S."/>
            <person name="Martin F."/>
            <person name="Nordberg H.P."/>
            <person name="Cantor M.N."/>
            <person name="Hua S.X."/>
        </authorList>
    </citation>
    <scope>NUCLEOTIDE SEQUENCE [LARGE SCALE GENOMIC DNA]</scope>
    <source>
        <strain evidence="2 3">UH-Slu-Lm8-n1</strain>
    </source>
</reference>
<protein>
    <submittedName>
        <fullName evidence="2">Uncharacterized protein</fullName>
    </submittedName>
</protein>
<accession>A0A0C9ZT56</accession>
<sequence>MTVEGPRITSTSYTLCPACRVRQLEEGAKLKPTRRINPHIPSPTSPVIPAPRDPSRPRFFNSRGEIIAPSPVPVIVTPIAPKRVCMRFGCGAQLVPNQLLNFCDACLRLGFGRGTPVPPPAPKCTPKRIGRDEVPSGVLISKVKRDIDATQSAEALLQPSRETFSELDAHSNDDLDLELMYPEDEELAAQDSVDSTTKTVSDDISPPDVVLERGPLQLSPLVLSNAARSPSPRPVQRTCETPGCGGAVSPSATWQRCYGCSLQRWKERQQAAIAASATSEPVLLVDGTLEAIVVDRVTTSREPEVSASHSQGAILNAADKLPSSKFPDGQIIIDSAAVASTSSTLIAECSRDAGAEPEIHKVSISGWNSDLTDLSSEDEDGDSDPDAEDSSTIKIRIPVLASRLPSGTSARVCGIKRCNIVLPPDYRWKICDSCRRYQREYQRIRMEKARRRIEDFSRIDTRESALGRDHPASFSEEQPDEVTPGEGSRVCAVPRCYTWLLPVTKYRWKCCGVCRMRTRDDSRARQSTAGAILDLEEPNSSVDISPFPTFQNRSVLLSEFGAMLGRFLEAQILYLRVKLQTAGEKALLKLDPVLFAFDGEYSTVTGQRGYQNNVQGKSGPEHGQEEEMQKEAASAVRELGSTLLTQFKSTEGFIIKSGGVIMRYKCTLELITLRPLPKTTDSKDTNTSSSHVPYMKPVFGELEVAVVPDDSHNILVGRRTIIRFRMLG</sequence>
<feature type="region of interest" description="Disordered" evidence="1">
    <location>
        <begin position="609"/>
        <end position="628"/>
    </location>
</feature>
<dbReference type="HOGENOM" id="CLU_380431_0_0_1"/>
<reference evidence="3" key="2">
    <citation type="submission" date="2015-01" db="EMBL/GenBank/DDBJ databases">
        <title>Evolutionary Origins and Diversification of the Mycorrhizal Mutualists.</title>
        <authorList>
            <consortium name="DOE Joint Genome Institute"/>
            <consortium name="Mycorrhizal Genomics Consortium"/>
            <person name="Kohler A."/>
            <person name="Kuo A."/>
            <person name="Nagy L.G."/>
            <person name="Floudas D."/>
            <person name="Copeland A."/>
            <person name="Barry K.W."/>
            <person name="Cichocki N."/>
            <person name="Veneault-Fourrey C."/>
            <person name="LaButti K."/>
            <person name="Lindquist E.A."/>
            <person name="Lipzen A."/>
            <person name="Lundell T."/>
            <person name="Morin E."/>
            <person name="Murat C."/>
            <person name="Riley R."/>
            <person name="Ohm R."/>
            <person name="Sun H."/>
            <person name="Tunlid A."/>
            <person name="Henrissat B."/>
            <person name="Grigoriev I.V."/>
            <person name="Hibbett D.S."/>
            <person name="Martin F."/>
        </authorList>
    </citation>
    <scope>NUCLEOTIDE SEQUENCE [LARGE SCALE GENOMIC DNA]</scope>
    <source>
        <strain evidence="3">UH-Slu-Lm8-n1</strain>
    </source>
</reference>
<feature type="compositionally biased region" description="Acidic residues" evidence="1">
    <location>
        <begin position="375"/>
        <end position="389"/>
    </location>
</feature>
<feature type="region of interest" description="Disordered" evidence="1">
    <location>
        <begin position="34"/>
        <end position="53"/>
    </location>
</feature>
<proteinExistence type="predicted"/>
<keyword evidence="3" id="KW-1185">Reference proteome</keyword>